<evidence type="ECO:0000313" key="8">
    <source>
        <dbReference type="EMBL" id="NEK59139.1"/>
    </source>
</evidence>
<proteinExistence type="predicted"/>
<keyword evidence="3" id="KW-1003">Cell membrane</keyword>
<evidence type="ECO:0000256" key="1">
    <source>
        <dbReference type="ARBA" id="ARBA00004651"/>
    </source>
</evidence>
<keyword evidence="6 7" id="KW-0472">Membrane</keyword>
<evidence type="ECO:0000256" key="2">
    <source>
        <dbReference type="ARBA" id="ARBA00022448"/>
    </source>
</evidence>
<dbReference type="InterPro" id="IPR050171">
    <property type="entry name" value="MFS_Transporters"/>
</dbReference>
<keyword evidence="5 7" id="KW-1133">Transmembrane helix</keyword>
<dbReference type="Proteomes" id="UP000470246">
    <property type="component" value="Unassembled WGS sequence"/>
</dbReference>
<evidence type="ECO:0000256" key="3">
    <source>
        <dbReference type="ARBA" id="ARBA00022475"/>
    </source>
</evidence>
<dbReference type="GO" id="GO:0022857">
    <property type="term" value="F:transmembrane transporter activity"/>
    <property type="evidence" value="ECO:0007669"/>
    <property type="project" value="InterPro"/>
</dbReference>
<dbReference type="PANTHER" id="PTHR23517">
    <property type="entry name" value="RESISTANCE PROTEIN MDTM, PUTATIVE-RELATED-RELATED"/>
    <property type="match status" value="1"/>
</dbReference>
<organism evidence="8 9">
    <name type="scientific">Geodermatophilus sabuli</name>
    <dbReference type="NCBI Taxonomy" id="1564158"/>
    <lineage>
        <taxon>Bacteria</taxon>
        <taxon>Bacillati</taxon>
        <taxon>Actinomycetota</taxon>
        <taxon>Actinomycetes</taxon>
        <taxon>Geodermatophilales</taxon>
        <taxon>Geodermatophilaceae</taxon>
        <taxon>Geodermatophilus</taxon>
    </lineage>
</organism>
<evidence type="ECO:0000256" key="7">
    <source>
        <dbReference type="SAM" id="Phobius"/>
    </source>
</evidence>
<dbReference type="EMBL" id="JAAGWF010000015">
    <property type="protein sequence ID" value="NEK59139.1"/>
    <property type="molecule type" value="Genomic_DNA"/>
</dbReference>
<dbReference type="Pfam" id="PF07690">
    <property type="entry name" value="MFS_1"/>
    <property type="match status" value="1"/>
</dbReference>
<accession>A0A7K3W2M6</accession>
<dbReference type="Gene3D" id="1.20.1250.20">
    <property type="entry name" value="MFS general substrate transporter like domains"/>
    <property type="match status" value="2"/>
</dbReference>
<evidence type="ECO:0000313" key="9">
    <source>
        <dbReference type="Proteomes" id="UP000470246"/>
    </source>
</evidence>
<comment type="caution">
    <text evidence="8">The sequence shown here is derived from an EMBL/GenBank/DDBJ whole genome shotgun (WGS) entry which is preliminary data.</text>
</comment>
<comment type="subcellular location">
    <subcellularLocation>
        <location evidence="1">Cell membrane</location>
        <topology evidence="1">Multi-pass membrane protein</topology>
    </subcellularLocation>
</comment>
<dbReference type="GO" id="GO:0005886">
    <property type="term" value="C:plasma membrane"/>
    <property type="evidence" value="ECO:0007669"/>
    <property type="project" value="UniProtKB-SubCell"/>
</dbReference>
<feature type="transmembrane region" description="Helical" evidence="7">
    <location>
        <begin position="12"/>
        <end position="36"/>
    </location>
</feature>
<keyword evidence="9" id="KW-1185">Reference proteome</keyword>
<sequence length="384" mass="37793">MTGSDRPRSWDLTASATTAVIHGLALGTASVALPLLALGAGYSAAEIGALTAVSAVSQLASRLSLGALMRRVPEWTLVTASGLFLALSCGVVALSSALAPFVLAQLLQGFSRAFFWTASTAHLVRGPGRAAPRLAVINLAASVGSLTGPVLAGLLSERTPVLALTVAAAIAVAGVAPTFLLDRLPPFAPPADRVSGRLWRRPGVDVGCCAGLTAGGWQALLVSYVPVGLVASGQSASAVGALVAVANGAMLVGSGFAGRVSSRWAPAVVLAGILLGGLAVALSAAVAWSTPLSVVVLAAGGSAAGVLQVLGSAVVAESVHPEERGEAVATSGTFRAIAMLAAPLAVAGLISAIPLTPALVVVGTALGLPAVVLRRHARPGPATG</sequence>
<keyword evidence="4 7" id="KW-0812">Transmembrane</keyword>
<feature type="transmembrane region" description="Helical" evidence="7">
    <location>
        <begin position="42"/>
        <end position="63"/>
    </location>
</feature>
<dbReference type="InterPro" id="IPR011701">
    <property type="entry name" value="MFS"/>
</dbReference>
<name>A0A7K3W2M6_9ACTN</name>
<evidence type="ECO:0000256" key="5">
    <source>
        <dbReference type="ARBA" id="ARBA00022989"/>
    </source>
</evidence>
<gene>
    <name evidence="8" type="ORF">GCU56_14830</name>
</gene>
<dbReference type="AlphaFoldDB" id="A0A7K3W2M6"/>
<protein>
    <submittedName>
        <fullName evidence="8">MFS transporter</fullName>
    </submittedName>
</protein>
<feature type="transmembrane region" description="Helical" evidence="7">
    <location>
        <begin position="75"/>
        <end position="99"/>
    </location>
</feature>
<feature type="transmembrane region" description="Helical" evidence="7">
    <location>
        <begin position="294"/>
        <end position="315"/>
    </location>
</feature>
<keyword evidence="2" id="KW-0813">Transport</keyword>
<dbReference type="RefSeq" id="WP_163482493.1">
    <property type="nucleotide sequence ID" value="NZ_JAAGWF010000015.1"/>
</dbReference>
<feature type="transmembrane region" description="Helical" evidence="7">
    <location>
        <begin position="136"/>
        <end position="155"/>
    </location>
</feature>
<dbReference type="InterPro" id="IPR036259">
    <property type="entry name" value="MFS_trans_sf"/>
</dbReference>
<feature type="transmembrane region" description="Helical" evidence="7">
    <location>
        <begin position="237"/>
        <end position="257"/>
    </location>
</feature>
<feature type="transmembrane region" description="Helical" evidence="7">
    <location>
        <begin position="264"/>
        <end position="288"/>
    </location>
</feature>
<feature type="transmembrane region" description="Helical" evidence="7">
    <location>
        <begin position="161"/>
        <end position="181"/>
    </location>
</feature>
<dbReference type="SUPFAM" id="SSF103473">
    <property type="entry name" value="MFS general substrate transporter"/>
    <property type="match status" value="1"/>
</dbReference>
<reference evidence="8 9" key="1">
    <citation type="submission" date="2020-02" db="EMBL/GenBank/DDBJ databases">
        <title>Geodermatophilus sabuli CPCC 205279 I12A-02694.</title>
        <authorList>
            <person name="Jiang Z."/>
        </authorList>
    </citation>
    <scope>NUCLEOTIDE SEQUENCE [LARGE SCALE GENOMIC DNA]</scope>
    <source>
        <strain evidence="8 9">I12A-02694</strain>
    </source>
</reference>
<evidence type="ECO:0000256" key="4">
    <source>
        <dbReference type="ARBA" id="ARBA00022692"/>
    </source>
</evidence>
<evidence type="ECO:0000256" key="6">
    <source>
        <dbReference type="ARBA" id="ARBA00023136"/>
    </source>
</evidence>